<dbReference type="OrthoDB" id="10043580at2759"/>
<dbReference type="InterPro" id="IPR040219">
    <property type="entry name" value="KIAA1143-like"/>
</dbReference>
<sequence length="154" mass="17352">MPRHNVGYIKPPEPDFIKRMKEQIGWKEGPDVETKREQLSAATDDDYDDRGDELPTVVVLKKGDLTADEAQEEIEKQKKIEDDVPAGEGGRILFRKPTKRSSEEASSSTIGPKKTSDDKSKKSDSKDSKSSKDAKRPKQNKKLLSFNDEEDEDS</sequence>
<dbReference type="Proteomes" id="UP000494165">
    <property type="component" value="Unassembled WGS sequence"/>
</dbReference>
<dbReference type="PANTHER" id="PTHR31195:SF2">
    <property type="entry name" value="GEO02494P1"/>
    <property type="match status" value="1"/>
</dbReference>
<keyword evidence="4" id="KW-1185">Reference proteome</keyword>
<dbReference type="AlphaFoldDB" id="A0A8S1C819"/>
<feature type="compositionally biased region" description="Basic and acidic residues" evidence="1">
    <location>
        <begin position="22"/>
        <end position="38"/>
    </location>
</feature>
<accession>A0A8S1C819</accession>
<organism evidence="3 4">
    <name type="scientific">Cloeon dipterum</name>
    <dbReference type="NCBI Taxonomy" id="197152"/>
    <lineage>
        <taxon>Eukaryota</taxon>
        <taxon>Metazoa</taxon>
        <taxon>Ecdysozoa</taxon>
        <taxon>Arthropoda</taxon>
        <taxon>Hexapoda</taxon>
        <taxon>Insecta</taxon>
        <taxon>Pterygota</taxon>
        <taxon>Palaeoptera</taxon>
        <taxon>Ephemeroptera</taxon>
        <taxon>Pisciforma</taxon>
        <taxon>Baetidae</taxon>
        <taxon>Cloeon</taxon>
    </lineage>
</organism>
<protein>
    <recommendedName>
        <fullName evidence="2">DUF4604 domain-containing protein</fullName>
    </recommendedName>
</protein>
<name>A0A8S1C819_9INSE</name>
<reference evidence="3 4" key="1">
    <citation type="submission" date="2020-04" db="EMBL/GenBank/DDBJ databases">
        <authorList>
            <person name="Alioto T."/>
            <person name="Alioto T."/>
            <person name="Gomez Garrido J."/>
        </authorList>
    </citation>
    <scope>NUCLEOTIDE SEQUENCE [LARGE SCALE GENOMIC DNA]</scope>
</reference>
<dbReference type="EMBL" id="CADEPI010000018">
    <property type="protein sequence ID" value="CAB3364910.1"/>
    <property type="molecule type" value="Genomic_DNA"/>
</dbReference>
<gene>
    <name evidence="3" type="ORF">CLODIP_2_CD12474</name>
</gene>
<dbReference type="InterPro" id="IPR027911">
    <property type="entry name" value="DUF4604"/>
</dbReference>
<dbReference type="PANTHER" id="PTHR31195">
    <property type="entry name" value="GEO02494P1"/>
    <property type="match status" value="1"/>
</dbReference>
<dbReference type="Pfam" id="PF15377">
    <property type="entry name" value="DUF4604"/>
    <property type="match status" value="1"/>
</dbReference>
<evidence type="ECO:0000313" key="4">
    <source>
        <dbReference type="Proteomes" id="UP000494165"/>
    </source>
</evidence>
<feature type="compositionally biased region" description="Basic and acidic residues" evidence="1">
    <location>
        <begin position="73"/>
        <end position="82"/>
    </location>
</feature>
<feature type="compositionally biased region" description="Basic and acidic residues" evidence="1">
    <location>
        <begin position="114"/>
        <end position="136"/>
    </location>
</feature>
<evidence type="ECO:0000313" key="3">
    <source>
        <dbReference type="EMBL" id="CAB3364910.1"/>
    </source>
</evidence>
<feature type="region of interest" description="Disordered" evidence="1">
    <location>
        <begin position="22"/>
        <end position="154"/>
    </location>
</feature>
<feature type="domain" description="DUF4604" evidence="2">
    <location>
        <begin position="5"/>
        <end position="150"/>
    </location>
</feature>
<proteinExistence type="predicted"/>
<evidence type="ECO:0000259" key="2">
    <source>
        <dbReference type="Pfam" id="PF15377"/>
    </source>
</evidence>
<evidence type="ECO:0000256" key="1">
    <source>
        <dbReference type="SAM" id="MobiDB-lite"/>
    </source>
</evidence>
<comment type="caution">
    <text evidence="3">The sequence shown here is derived from an EMBL/GenBank/DDBJ whole genome shotgun (WGS) entry which is preliminary data.</text>
</comment>